<feature type="region of interest" description="Disordered" evidence="1">
    <location>
        <begin position="1"/>
        <end position="39"/>
    </location>
</feature>
<dbReference type="OrthoDB" id="6178054at2"/>
<feature type="compositionally biased region" description="Polar residues" evidence="1">
    <location>
        <begin position="498"/>
        <end position="519"/>
    </location>
</feature>
<dbReference type="STRING" id="626887.J057_18395"/>
<comment type="caution">
    <text evidence="2">The sequence shown here is derived from an EMBL/GenBank/DDBJ whole genome shotgun (WGS) entry which is preliminary data.</text>
</comment>
<dbReference type="AlphaFoldDB" id="N6WX37"/>
<reference evidence="2 3" key="1">
    <citation type="journal article" date="2013" name="Genome Announc.">
        <title>Genome Sequence of the Polycyclic Aromatic Hydrocarbon-Degrading Bacterium Strain Marinobacter nanhaiticus D15-8WT.</title>
        <authorList>
            <person name="Cui Z."/>
            <person name="Gao W."/>
            <person name="Li Q."/>
            <person name="Xu G."/>
            <person name="Zheng L."/>
        </authorList>
    </citation>
    <scope>NUCLEOTIDE SEQUENCE [LARGE SCALE GENOMIC DNA]</scope>
    <source>
        <strain evidence="2 3">D15-8W</strain>
    </source>
</reference>
<protein>
    <submittedName>
        <fullName evidence="2">Uncharacterized protein</fullName>
    </submittedName>
</protein>
<sequence length="701" mass="75175">MEEAGSRPNTFPGNKNPADGFSESSTGDSNNANGLKKNQVRITVEVPTSLAPGAPLSRRNLRLVQPDGISVYRTNQTLTRISSVDTEHGVDDDGFDVIEFSEGQPLGPDVLIEVDYNGTRIRAFATDRDRDIKVNPFSEYLVRNALGGYSSAQFEEVMECVNSSDDALCINKYVWSTLADQIQDFEIDIPDGNDIDSAVALLDDRADFAGYVSDMADLAQVPPNESGVISAQSVNMNTVFFGLELGRTSRFSDEPASQWGTRRGYEEQLESSGTAYVYPGLSMASLEALGISVTTLASDVPYERATLTRFADYTPQTEGPDFWGINSHATSGSPASIVNDTRLLSGQALFQTITGKNSAQPIGWSRNPYFLDAQLQLTGQDPNALLASYFVGGRAIELEGSSGDYERGALVEEHYTSVFDVSLTKTDVKEEGAFQIVTLADNYNVVSFSVQLGDSSFPYRAESFVGTWTESGGIAGQYTQQADAREINRTPNGAIGTATPNRADTAQIGNRTSTTSSGPEENGRLNLDYTGIGNGSRSEDGIGASNPDGSIVAFNLNNPANGDGILIAMERSTHSPELANYRLQGTIAGLGPDTNYLRHIKDGQLSFTSGTEASVSLAGFQVEQQISTRGLTRPVKSSSDPVDLTYTQDGTTGRLSFTAGSGAMEMDGFVSSNGEYLTLRIREASGSGEQYLGLLLGTLED</sequence>
<dbReference type="Proteomes" id="UP000013165">
    <property type="component" value="Unassembled WGS sequence"/>
</dbReference>
<organism evidence="2 3">
    <name type="scientific">Marinobacter nanhaiticus D15-8W</name>
    <dbReference type="NCBI Taxonomy" id="626887"/>
    <lineage>
        <taxon>Bacteria</taxon>
        <taxon>Pseudomonadati</taxon>
        <taxon>Pseudomonadota</taxon>
        <taxon>Gammaproteobacteria</taxon>
        <taxon>Pseudomonadales</taxon>
        <taxon>Marinobacteraceae</taxon>
        <taxon>Marinobacter</taxon>
    </lineage>
</organism>
<gene>
    <name evidence="2" type="ORF">J057_18395</name>
</gene>
<dbReference type="PATRIC" id="fig|626887.3.peg.3679"/>
<dbReference type="EMBL" id="APLQ01000014">
    <property type="protein sequence ID" value="ENO13393.1"/>
    <property type="molecule type" value="Genomic_DNA"/>
</dbReference>
<dbReference type="RefSeq" id="WP_004581618.1">
    <property type="nucleotide sequence ID" value="NZ_AP028878.1"/>
</dbReference>
<evidence type="ECO:0000313" key="2">
    <source>
        <dbReference type="EMBL" id="ENO13393.1"/>
    </source>
</evidence>
<evidence type="ECO:0000256" key="1">
    <source>
        <dbReference type="SAM" id="MobiDB-lite"/>
    </source>
</evidence>
<evidence type="ECO:0000313" key="3">
    <source>
        <dbReference type="Proteomes" id="UP000013165"/>
    </source>
</evidence>
<proteinExistence type="predicted"/>
<dbReference type="HOGENOM" id="CLU_373772_0_0_6"/>
<accession>N6WX37</accession>
<feature type="region of interest" description="Disordered" evidence="1">
    <location>
        <begin position="490"/>
        <end position="525"/>
    </location>
</feature>
<dbReference type="eggNOG" id="ENOG5034BBY">
    <property type="taxonomic scope" value="Bacteria"/>
</dbReference>
<keyword evidence="3" id="KW-1185">Reference proteome</keyword>
<feature type="compositionally biased region" description="Polar residues" evidence="1">
    <location>
        <begin position="22"/>
        <end position="33"/>
    </location>
</feature>
<name>N6WX37_9GAMM</name>